<protein>
    <recommendedName>
        <fullName evidence="3">Lipoprotein</fullName>
    </recommendedName>
</protein>
<dbReference type="KEGG" id="fes:HER31_02510"/>
<dbReference type="EMBL" id="CP051180">
    <property type="protein sequence ID" value="QIZ75851.1"/>
    <property type="molecule type" value="Genomic_DNA"/>
</dbReference>
<gene>
    <name evidence="1" type="ORF">HER31_02510</name>
</gene>
<dbReference type="PROSITE" id="PS51257">
    <property type="entry name" value="PROKAR_LIPOPROTEIN"/>
    <property type="match status" value="1"/>
</dbReference>
<name>A0A6H1U9Y1_9GAMM</name>
<keyword evidence="2" id="KW-1185">Reference proteome</keyword>
<evidence type="ECO:0000313" key="2">
    <source>
        <dbReference type="Proteomes" id="UP000501602"/>
    </source>
</evidence>
<sequence>MNRFIIALITVCALTGCFSEERHAAPEDVALAFFSAIYVDNQPQQAMALVSPELKEVMVHYQLASQIQRNMLGLALSDTKVWLGDVDADFFRRSSDAVKVLIQLEGYRGQQLVREDRLLRLTHSADGWIIDKLYDDPFSNNG</sequence>
<dbReference type="Proteomes" id="UP000501602">
    <property type="component" value="Chromosome"/>
</dbReference>
<evidence type="ECO:0000313" key="1">
    <source>
        <dbReference type="EMBL" id="QIZ75851.1"/>
    </source>
</evidence>
<reference evidence="1 2" key="1">
    <citation type="submission" date="2020-04" db="EMBL/GenBank/DDBJ databases">
        <title>Ferrimonas sp. S7 isolated from sea water.</title>
        <authorList>
            <person name="Bae S.S."/>
            <person name="Baek K."/>
        </authorList>
    </citation>
    <scope>NUCLEOTIDE SEQUENCE [LARGE SCALE GENOMIC DNA]</scope>
    <source>
        <strain evidence="1 2">S7</strain>
    </source>
</reference>
<proteinExistence type="predicted"/>
<organism evidence="1 2">
    <name type="scientific">Ferrimonas lipolytica</name>
    <dbReference type="NCBI Taxonomy" id="2724191"/>
    <lineage>
        <taxon>Bacteria</taxon>
        <taxon>Pseudomonadati</taxon>
        <taxon>Pseudomonadota</taxon>
        <taxon>Gammaproteobacteria</taxon>
        <taxon>Alteromonadales</taxon>
        <taxon>Ferrimonadaceae</taxon>
        <taxon>Ferrimonas</taxon>
    </lineage>
</organism>
<accession>A0A6H1U9Y1</accession>
<dbReference type="AlphaFoldDB" id="A0A6H1U9Y1"/>
<evidence type="ECO:0008006" key="3">
    <source>
        <dbReference type="Google" id="ProtNLM"/>
    </source>
</evidence>
<dbReference type="RefSeq" id="WP_168659112.1">
    <property type="nucleotide sequence ID" value="NZ_CP051180.1"/>
</dbReference>